<dbReference type="AlphaFoldDB" id="A0A433MN94"/>
<dbReference type="GO" id="GO:0005886">
    <property type="term" value="C:plasma membrane"/>
    <property type="evidence" value="ECO:0007669"/>
    <property type="project" value="TreeGrafter"/>
</dbReference>
<name>A0A433MN94_9BURK</name>
<comment type="caution">
    <text evidence="4">The sequence shown here is derived from an EMBL/GenBank/DDBJ whole genome shotgun (WGS) entry which is preliminary data.</text>
</comment>
<comment type="similarity">
    <text evidence="1">Belongs to the peptidase A24 family.</text>
</comment>
<feature type="transmembrane region" description="Helical" evidence="2">
    <location>
        <begin position="145"/>
        <end position="162"/>
    </location>
</feature>
<dbReference type="GO" id="GO:0004190">
    <property type="term" value="F:aspartic-type endopeptidase activity"/>
    <property type="evidence" value="ECO:0007669"/>
    <property type="project" value="InterPro"/>
</dbReference>
<feature type="transmembrane region" description="Helical" evidence="2">
    <location>
        <begin position="24"/>
        <end position="43"/>
    </location>
</feature>
<feature type="transmembrane region" description="Helical" evidence="2">
    <location>
        <begin position="90"/>
        <end position="114"/>
    </location>
</feature>
<dbReference type="OrthoDB" id="5953125at2"/>
<proteinExistence type="inferred from homology"/>
<keyword evidence="2" id="KW-0812">Transmembrane</keyword>
<evidence type="ECO:0000313" key="4">
    <source>
        <dbReference type="EMBL" id="RUR69437.1"/>
    </source>
</evidence>
<evidence type="ECO:0000256" key="1">
    <source>
        <dbReference type="ARBA" id="ARBA00005801"/>
    </source>
</evidence>
<evidence type="ECO:0000313" key="5">
    <source>
        <dbReference type="Proteomes" id="UP000281118"/>
    </source>
</evidence>
<keyword evidence="2" id="KW-1133">Transmembrane helix</keyword>
<organism evidence="4 5">
    <name type="scientific">Variovorax guangxiensis</name>
    <dbReference type="NCBI Taxonomy" id="1775474"/>
    <lineage>
        <taxon>Bacteria</taxon>
        <taxon>Pseudomonadati</taxon>
        <taxon>Pseudomonadota</taxon>
        <taxon>Betaproteobacteria</taxon>
        <taxon>Burkholderiales</taxon>
        <taxon>Comamonadaceae</taxon>
        <taxon>Variovorax</taxon>
    </lineage>
</organism>
<feature type="transmembrane region" description="Helical" evidence="2">
    <location>
        <begin position="50"/>
        <end position="70"/>
    </location>
</feature>
<dbReference type="Gene3D" id="1.20.120.1220">
    <property type="match status" value="1"/>
</dbReference>
<protein>
    <submittedName>
        <fullName evidence="4">Prepilin peptidase</fullName>
    </submittedName>
</protein>
<dbReference type="InterPro" id="IPR000045">
    <property type="entry name" value="Prepilin_IV_endopep_pep"/>
</dbReference>
<evidence type="ECO:0000259" key="3">
    <source>
        <dbReference type="Pfam" id="PF01478"/>
    </source>
</evidence>
<dbReference type="InterPro" id="IPR050882">
    <property type="entry name" value="Prepilin_peptidase/N-MTase"/>
</dbReference>
<feature type="domain" description="Prepilin type IV endopeptidase peptidase" evidence="3">
    <location>
        <begin position="6"/>
        <end position="107"/>
    </location>
</feature>
<dbReference type="GO" id="GO:0006465">
    <property type="term" value="P:signal peptide processing"/>
    <property type="evidence" value="ECO:0007669"/>
    <property type="project" value="TreeGrafter"/>
</dbReference>
<accession>A0A433MN94</accession>
<dbReference type="Proteomes" id="UP000281118">
    <property type="component" value="Unassembled WGS sequence"/>
</dbReference>
<gene>
    <name evidence="4" type="ORF">EJP67_20480</name>
</gene>
<keyword evidence="2" id="KW-0472">Membrane</keyword>
<sequence>MPALTCLLWLLCVAVYDFRKRRVPNWLVLSGVVLALAILGLGAQPFGIGWTAALAGAASGFGFLLLFYAMGLMGAGDVKFAGALGLWVGMSALVPIWIIASLFAGLHGALWLALQRWPFFPRLALILSGPPSPSAGGRSPSRARFIPYGAYLALATVAWMFWGRQS</sequence>
<dbReference type="PANTHER" id="PTHR30487:SF0">
    <property type="entry name" value="PREPILIN LEADER PEPTIDASE_N-METHYLTRANSFERASE-RELATED"/>
    <property type="match status" value="1"/>
</dbReference>
<dbReference type="PANTHER" id="PTHR30487">
    <property type="entry name" value="TYPE 4 PREPILIN-LIKE PROTEINS LEADER PEPTIDE-PROCESSING ENZYME"/>
    <property type="match status" value="1"/>
</dbReference>
<dbReference type="EMBL" id="RXFT01000009">
    <property type="protein sequence ID" value="RUR69437.1"/>
    <property type="molecule type" value="Genomic_DNA"/>
</dbReference>
<dbReference type="Pfam" id="PF01478">
    <property type="entry name" value="Peptidase_A24"/>
    <property type="match status" value="1"/>
</dbReference>
<reference evidence="4 5" key="1">
    <citation type="submission" date="2018-12" db="EMBL/GenBank/DDBJ databases">
        <title>The genome sequences of Variovorax guangxiensis DSM 27352.</title>
        <authorList>
            <person name="Gao J."/>
            <person name="Sun J."/>
        </authorList>
    </citation>
    <scope>NUCLEOTIDE SEQUENCE [LARGE SCALE GENOMIC DNA]</scope>
    <source>
        <strain evidence="4 5">DSM 27352</strain>
    </source>
</reference>
<evidence type="ECO:0000256" key="2">
    <source>
        <dbReference type="SAM" id="Phobius"/>
    </source>
</evidence>